<dbReference type="InterPro" id="IPR032675">
    <property type="entry name" value="LRR_dom_sf"/>
</dbReference>
<dbReference type="PANTHER" id="PTHR36766:SF70">
    <property type="entry name" value="DISEASE RESISTANCE PROTEIN RGA4"/>
    <property type="match status" value="1"/>
</dbReference>
<feature type="region of interest" description="Disordered" evidence="2">
    <location>
        <begin position="71"/>
        <end position="92"/>
    </location>
</feature>
<name>A0A6J5THC5_PRUAR</name>
<sequence>MEALPEWLGNLTSLINLHIWDCKNLMRMQRLTKLETLSISGCPSLAERCAKESGPEWHMISHIPRITVDGVDLPKESESSSDDSTHSKPHQTSTFVGFQKDLTQLEEQVMRKRCKLSAESCVATSWKSLHQQLDMLSVISNLNTCIPTVIT</sequence>
<organism evidence="3 4">
    <name type="scientific">Prunus armeniaca</name>
    <name type="common">Apricot</name>
    <name type="synonym">Armeniaca vulgaris</name>
    <dbReference type="NCBI Taxonomy" id="36596"/>
    <lineage>
        <taxon>Eukaryota</taxon>
        <taxon>Viridiplantae</taxon>
        <taxon>Streptophyta</taxon>
        <taxon>Embryophyta</taxon>
        <taxon>Tracheophyta</taxon>
        <taxon>Spermatophyta</taxon>
        <taxon>Magnoliopsida</taxon>
        <taxon>eudicotyledons</taxon>
        <taxon>Gunneridae</taxon>
        <taxon>Pentapetalae</taxon>
        <taxon>rosids</taxon>
        <taxon>fabids</taxon>
        <taxon>Rosales</taxon>
        <taxon>Rosaceae</taxon>
        <taxon>Amygdaloideae</taxon>
        <taxon>Amygdaleae</taxon>
        <taxon>Prunus</taxon>
    </lineage>
</organism>
<protein>
    <submittedName>
        <fullName evidence="3">Uncharacterized protein</fullName>
    </submittedName>
</protein>
<dbReference type="EMBL" id="CAEKDK010000001">
    <property type="protein sequence ID" value="CAB4262999.1"/>
    <property type="molecule type" value="Genomic_DNA"/>
</dbReference>
<dbReference type="GO" id="GO:0006952">
    <property type="term" value="P:defense response"/>
    <property type="evidence" value="ECO:0007669"/>
    <property type="project" value="UniProtKB-KW"/>
</dbReference>
<evidence type="ECO:0000313" key="3">
    <source>
        <dbReference type="EMBL" id="CAB4262999.1"/>
    </source>
</evidence>
<evidence type="ECO:0000256" key="2">
    <source>
        <dbReference type="SAM" id="MobiDB-lite"/>
    </source>
</evidence>
<evidence type="ECO:0000256" key="1">
    <source>
        <dbReference type="ARBA" id="ARBA00022821"/>
    </source>
</evidence>
<keyword evidence="1" id="KW-0611">Plant defense</keyword>
<dbReference type="Gene3D" id="3.80.10.10">
    <property type="entry name" value="Ribonuclease Inhibitor"/>
    <property type="match status" value="1"/>
</dbReference>
<dbReference type="SUPFAM" id="SSF52047">
    <property type="entry name" value="RNI-like"/>
    <property type="match status" value="1"/>
</dbReference>
<evidence type="ECO:0000313" key="4">
    <source>
        <dbReference type="Proteomes" id="UP000507222"/>
    </source>
</evidence>
<feature type="compositionally biased region" description="Basic and acidic residues" evidence="2">
    <location>
        <begin position="72"/>
        <end position="86"/>
    </location>
</feature>
<proteinExistence type="predicted"/>
<accession>A0A6J5THC5</accession>
<dbReference type="Proteomes" id="UP000507222">
    <property type="component" value="Unassembled WGS sequence"/>
</dbReference>
<gene>
    <name evidence="3" type="ORF">CURHAP_LOCUS2537</name>
</gene>
<dbReference type="PANTHER" id="PTHR36766">
    <property type="entry name" value="PLANT BROAD-SPECTRUM MILDEW RESISTANCE PROTEIN RPW8"/>
    <property type="match status" value="1"/>
</dbReference>
<reference evidence="3 4" key="1">
    <citation type="submission" date="2020-05" db="EMBL/GenBank/DDBJ databases">
        <authorList>
            <person name="Campoy J."/>
            <person name="Schneeberger K."/>
            <person name="Spophaly S."/>
        </authorList>
    </citation>
    <scope>NUCLEOTIDE SEQUENCE [LARGE SCALE GENOMIC DNA]</scope>
    <source>
        <strain evidence="3">PruArmRojPasFocal</strain>
    </source>
</reference>
<dbReference type="AlphaFoldDB" id="A0A6J5THC5"/>